<dbReference type="AlphaFoldDB" id="A0A250V9F5"/>
<dbReference type="RefSeq" id="WP_067363485.1">
    <property type="nucleotide sequence ID" value="NZ_BDQI01000003.1"/>
</dbReference>
<dbReference type="EMBL" id="BDQI01000003">
    <property type="protein sequence ID" value="GAX50827.1"/>
    <property type="molecule type" value="Genomic_DNA"/>
</dbReference>
<gene>
    <name evidence="2" type="ORF">SO3561_02326</name>
</gene>
<accession>A0A250V9F5</accession>
<feature type="compositionally biased region" description="Basic and acidic residues" evidence="1">
    <location>
        <begin position="60"/>
        <end position="77"/>
    </location>
</feature>
<evidence type="ECO:0000313" key="2">
    <source>
        <dbReference type="EMBL" id="GAX50827.1"/>
    </source>
</evidence>
<proteinExistence type="predicted"/>
<comment type="caution">
    <text evidence="2">The sequence shown here is derived from an EMBL/GenBank/DDBJ whole genome shotgun (WGS) entry which is preliminary data.</text>
</comment>
<evidence type="ECO:0000313" key="3">
    <source>
        <dbReference type="Proteomes" id="UP000217446"/>
    </source>
</evidence>
<organism evidence="2 3">
    <name type="scientific">Streptomyces olivochromogenes</name>
    <dbReference type="NCBI Taxonomy" id="1963"/>
    <lineage>
        <taxon>Bacteria</taxon>
        <taxon>Bacillati</taxon>
        <taxon>Actinomycetota</taxon>
        <taxon>Actinomycetes</taxon>
        <taxon>Kitasatosporales</taxon>
        <taxon>Streptomycetaceae</taxon>
        <taxon>Streptomyces</taxon>
    </lineage>
</organism>
<name>A0A250V9F5_STROL</name>
<reference evidence="3" key="1">
    <citation type="submission" date="2017-05" db="EMBL/GenBank/DDBJ databases">
        <title>Streptomyces olivochromogenes NBRC 3561 whole genome shotgun sequence.</title>
        <authorList>
            <person name="Dohra H."/>
            <person name="Kodani S."/>
        </authorList>
    </citation>
    <scope>NUCLEOTIDE SEQUENCE [LARGE SCALE GENOMIC DNA]</scope>
    <source>
        <strain evidence="3">NBRC 3561</strain>
    </source>
</reference>
<keyword evidence="3" id="KW-1185">Reference proteome</keyword>
<evidence type="ECO:0000256" key="1">
    <source>
        <dbReference type="SAM" id="MobiDB-lite"/>
    </source>
</evidence>
<dbReference type="Proteomes" id="UP000217446">
    <property type="component" value="Unassembled WGS sequence"/>
</dbReference>
<protein>
    <submittedName>
        <fullName evidence="2">Uncharacterized protein</fullName>
    </submittedName>
</protein>
<sequence>MSSRRTEKTGKANKAAGVGGWNTALRTPWTVACAVATVLVGPAAATASALDRANAAPPYHAHENHENHENHKNHETHFPYVTPYATLPQSLKRSHSLG</sequence>
<feature type="region of interest" description="Disordered" evidence="1">
    <location>
        <begin position="54"/>
        <end position="78"/>
    </location>
</feature>